<comment type="similarity">
    <text evidence="1">Belongs to the sigma-70 factor family. ECF subfamily.</text>
</comment>
<protein>
    <submittedName>
        <fullName evidence="7">RNA polymerase sigma-70 factor, ECF subfamily</fullName>
    </submittedName>
</protein>
<evidence type="ECO:0000256" key="2">
    <source>
        <dbReference type="ARBA" id="ARBA00023015"/>
    </source>
</evidence>
<dbReference type="SUPFAM" id="SSF88659">
    <property type="entry name" value="Sigma3 and sigma4 domains of RNA polymerase sigma factors"/>
    <property type="match status" value="1"/>
</dbReference>
<gene>
    <name evidence="7" type="ORF">CYPRO_0995</name>
</gene>
<keyword evidence="3" id="KW-0731">Sigma factor</keyword>
<dbReference type="NCBIfam" id="TIGR02985">
    <property type="entry name" value="Sig70_bacteroi1"/>
    <property type="match status" value="1"/>
</dbReference>
<evidence type="ECO:0000313" key="8">
    <source>
        <dbReference type="Proteomes" id="UP000254808"/>
    </source>
</evidence>
<name>A0A345UIG8_9BACT</name>
<dbReference type="GO" id="GO:0006352">
    <property type="term" value="P:DNA-templated transcription initiation"/>
    <property type="evidence" value="ECO:0007669"/>
    <property type="project" value="InterPro"/>
</dbReference>
<dbReference type="Proteomes" id="UP000254808">
    <property type="component" value="Chromosome"/>
</dbReference>
<dbReference type="RefSeq" id="WP_164682547.1">
    <property type="nucleotide sequence ID" value="NZ_CP027806.1"/>
</dbReference>
<organism evidence="7 8">
    <name type="scientific">Cyclonatronum proteinivorum</name>
    <dbReference type="NCBI Taxonomy" id="1457365"/>
    <lineage>
        <taxon>Bacteria</taxon>
        <taxon>Pseudomonadati</taxon>
        <taxon>Balneolota</taxon>
        <taxon>Balneolia</taxon>
        <taxon>Balneolales</taxon>
        <taxon>Cyclonatronaceae</taxon>
        <taxon>Cyclonatronum</taxon>
    </lineage>
</organism>
<feature type="domain" description="RNA polymerase sigma factor 70 region 4 type 2" evidence="6">
    <location>
        <begin position="135"/>
        <end position="185"/>
    </location>
</feature>
<dbReference type="Pfam" id="PF08281">
    <property type="entry name" value="Sigma70_r4_2"/>
    <property type="match status" value="1"/>
</dbReference>
<dbReference type="InterPro" id="IPR013324">
    <property type="entry name" value="RNA_pol_sigma_r3/r4-like"/>
</dbReference>
<accession>A0A345UIG8</accession>
<dbReference type="InterPro" id="IPR036388">
    <property type="entry name" value="WH-like_DNA-bd_sf"/>
</dbReference>
<dbReference type="InterPro" id="IPR039425">
    <property type="entry name" value="RNA_pol_sigma-70-like"/>
</dbReference>
<dbReference type="InterPro" id="IPR013325">
    <property type="entry name" value="RNA_pol_sigma_r2"/>
</dbReference>
<dbReference type="PANTHER" id="PTHR43133:SF46">
    <property type="entry name" value="RNA POLYMERASE SIGMA-70 FACTOR ECF SUBFAMILY"/>
    <property type="match status" value="1"/>
</dbReference>
<dbReference type="PANTHER" id="PTHR43133">
    <property type="entry name" value="RNA POLYMERASE ECF-TYPE SIGMA FACTO"/>
    <property type="match status" value="1"/>
</dbReference>
<reference evidence="7 8" key="1">
    <citation type="submission" date="2018-03" db="EMBL/GenBank/DDBJ databases">
        <title>Phenotypic and genomic properties of Cyclonatronum proteinivorum gen. nov., sp. nov., a haloalkaliphilic bacteroidete from soda lakes possessing Na+-translocating rhodopsin.</title>
        <authorList>
            <person name="Toshchakov S.V."/>
            <person name="Korzhenkov A."/>
            <person name="Samarov N.I."/>
            <person name="Kublanov I.V."/>
            <person name="Muntyan M.S."/>
            <person name="Sorokin D.Y."/>
        </authorList>
    </citation>
    <scope>NUCLEOTIDE SEQUENCE [LARGE SCALE GENOMIC DNA]</scope>
    <source>
        <strain evidence="7 8">Omega</strain>
    </source>
</reference>
<dbReference type="KEGG" id="cprv:CYPRO_0995"/>
<dbReference type="CDD" id="cd06171">
    <property type="entry name" value="Sigma70_r4"/>
    <property type="match status" value="1"/>
</dbReference>
<dbReference type="InterPro" id="IPR014327">
    <property type="entry name" value="RNA_pol_sigma70_bacteroid"/>
</dbReference>
<dbReference type="EMBL" id="CP027806">
    <property type="protein sequence ID" value="AXJ00270.1"/>
    <property type="molecule type" value="Genomic_DNA"/>
</dbReference>
<dbReference type="Gene3D" id="1.10.1740.10">
    <property type="match status" value="1"/>
</dbReference>
<keyword evidence="4" id="KW-0804">Transcription</keyword>
<evidence type="ECO:0000256" key="1">
    <source>
        <dbReference type="ARBA" id="ARBA00010641"/>
    </source>
</evidence>
<sequence length="197" mass="22665">MESLTNEQTCELFELISQSDQAAFDRLFRAFFKPLVMFSCGYVNDKSTASDIVQDTFVKLWQNRGSLSGIASARAYIYTTTRNLSLNYIRDHARFETGTELSETLAGDLTETNVSWNDAFSDESSEGVYEKMQLLYHWVSQLSERQREAFGLSRFEGLDHQEIASVMNVSPRTVNNHIVDALRNLQRMHEQHAQKFK</sequence>
<dbReference type="NCBIfam" id="TIGR02937">
    <property type="entry name" value="sigma70-ECF"/>
    <property type="match status" value="1"/>
</dbReference>
<evidence type="ECO:0000256" key="4">
    <source>
        <dbReference type="ARBA" id="ARBA00023163"/>
    </source>
</evidence>
<dbReference type="GO" id="GO:0003677">
    <property type="term" value="F:DNA binding"/>
    <property type="evidence" value="ECO:0007669"/>
    <property type="project" value="InterPro"/>
</dbReference>
<dbReference type="Pfam" id="PF04542">
    <property type="entry name" value="Sigma70_r2"/>
    <property type="match status" value="1"/>
</dbReference>
<feature type="domain" description="RNA polymerase sigma-70 region 2" evidence="5">
    <location>
        <begin position="33"/>
        <end position="94"/>
    </location>
</feature>
<proteinExistence type="inferred from homology"/>
<dbReference type="InterPro" id="IPR007627">
    <property type="entry name" value="RNA_pol_sigma70_r2"/>
</dbReference>
<evidence type="ECO:0000259" key="5">
    <source>
        <dbReference type="Pfam" id="PF04542"/>
    </source>
</evidence>
<dbReference type="InterPro" id="IPR014284">
    <property type="entry name" value="RNA_pol_sigma-70_dom"/>
</dbReference>
<evidence type="ECO:0000256" key="3">
    <source>
        <dbReference type="ARBA" id="ARBA00023082"/>
    </source>
</evidence>
<keyword evidence="8" id="KW-1185">Reference proteome</keyword>
<dbReference type="InterPro" id="IPR013249">
    <property type="entry name" value="RNA_pol_sigma70_r4_t2"/>
</dbReference>
<dbReference type="SUPFAM" id="SSF88946">
    <property type="entry name" value="Sigma2 domain of RNA polymerase sigma factors"/>
    <property type="match status" value="1"/>
</dbReference>
<evidence type="ECO:0000313" key="7">
    <source>
        <dbReference type="EMBL" id="AXJ00270.1"/>
    </source>
</evidence>
<keyword evidence="2" id="KW-0805">Transcription regulation</keyword>
<evidence type="ECO:0000259" key="6">
    <source>
        <dbReference type="Pfam" id="PF08281"/>
    </source>
</evidence>
<dbReference type="AlphaFoldDB" id="A0A345UIG8"/>
<dbReference type="GO" id="GO:0016987">
    <property type="term" value="F:sigma factor activity"/>
    <property type="evidence" value="ECO:0007669"/>
    <property type="project" value="UniProtKB-KW"/>
</dbReference>
<dbReference type="Gene3D" id="1.10.10.10">
    <property type="entry name" value="Winged helix-like DNA-binding domain superfamily/Winged helix DNA-binding domain"/>
    <property type="match status" value="1"/>
</dbReference>